<dbReference type="STRING" id="1316194.A0A1Q5SU98"/>
<gene>
    <name evidence="7" type="ORF">PENSUB_12986</name>
</gene>
<dbReference type="AlphaFoldDB" id="A0A1Q5SU98"/>
<protein>
    <submittedName>
        <fullName evidence="7">Chitin deacetylase</fullName>
    </submittedName>
</protein>
<sequence>MTTLESAFLRILGFIPTYTRTPWLHVNELMLSVMADLRYHVIGASIVTDDKVYDSPERSWKSFELFVDGLDGGGSIVLAHDSQENTAAKLVGRMIKEVESRGLNGMLIFNL</sequence>
<evidence type="ECO:0000313" key="8">
    <source>
        <dbReference type="Proteomes" id="UP000186955"/>
    </source>
</evidence>
<evidence type="ECO:0000256" key="5">
    <source>
        <dbReference type="ARBA" id="ARBA00023277"/>
    </source>
</evidence>
<dbReference type="SUPFAM" id="SSF88713">
    <property type="entry name" value="Glycoside hydrolase/deacetylase"/>
    <property type="match status" value="1"/>
</dbReference>
<keyword evidence="8" id="KW-1185">Reference proteome</keyword>
<proteinExistence type="predicted"/>
<dbReference type="Proteomes" id="UP000186955">
    <property type="component" value="Unassembled WGS sequence"/>
</dbReference>
<accession>A0A1Q5SU98</accession>
<dbReference type="Gene3D" id="3.20.20.370">
    <property type="entry name" value="Glycoside hydrolase/deacetylase"/>
    <property type="match status" value="1"/>
</dbReference>
<evidence type="ECO:0000256" key="4">
    <source>
        <dbReference type="ARBA" id="ARBA00022801"/>
    </source>
</evidence>
<evidence type="ECO:0000256" key="6">
    <source>
        <dbReference type="ARBA" id="ARBA00023285"/>
    </source>
</evidence>
<dbReference type="EMBL" id="MNBE01000746">
    <property type="protein sequence ID" value="OKO91579.1"/>
    <property type="molecule type" value="Genomic_DNA"/>
</dbReference>
<evidence type="ECO:0000256" key="2">
    <source>
        <dbReference type="ARBA" id="ARBA00022723"/>
    </source>
</evidence>
<dbReference type="GO" id="GO:0005975">
    <property type="term" value="P:carbohydrate metabolic process"/>
    <property type="evidence" value="ECO:0007669"/>
    <property type="project" value="InterPro"/>
</dbReference>
<keyword evidence="2" id="KW-0479">Metal-binding</keyword>
<dbReference type="InterPro" id="IPR011330">
    <property type="entry name" value="Glyco_hydro/deAcase_b/a-brl"/>
</dbReference>
<dbReference type="PANTHER" id="PTHR46471">
    <property type="entry name" value="CHITIN DEACETYLASE"/>
    <property type="match status" value="1"/>
</dbReference>
<name>A0A1Q5SU98_9EURO</name>
<dbReference type="GO" id="GO:0016787">
    <property type="term" value="F:hydrolase activity"/>
    <property type="evidence" value="ECO:0007669"/>
    <property type="project" value="UniProtKB-KW"/>
</dbReference>
<keyword evidence="3" id="KW-0732">Signal</keyword>
<keyword evidence="5" id="KW-0119">Carbohydrate metabolism</keyword>
<reference evidence="7 8" key="1">
    <citation type="submission" date="2016-10" db="EMBL/GenBank/DDBJ databases">
        <title>Genome sequence of the ascomycete fungus Penicillium subrubescens.</title>
        <authorList>
            <person name="De Vries R.P."/>
            <person name="Peng M."/>
            <person name="Dilokpimol A."/>
            <person name="Hilden K."/>
            <person name="Makela M.R."/>
            <person name="Grigoriev I."/>
            <person name="Riley R."/>
            <person name="Granchi Z."/>
        </authorList>
    </citation>
    <scope>NUCLEOTIDE SEQUENCE [LARGE SCALE GENOMIC DNA]</scope>
    <source>
        <strain evidence="7 8">CBS 132785</strain>
    </source>
</reference>
<comment type="cofactor">
    <cofactor evidence="1">
        <name>Co(2+)</name>
        <dbReference type="ChEBI" id="CHEBI:48828"/>
    </cofactor>
</comment>
<dbReference type="GO" id="GO:0046872">
    <property type="term" value="F:metal ion binding"/>
    <property type="evidence" value="ECO:0007669"/>
    <property type="project" value="UniProtKB-KW"/>
</dbReference>
<keyword evidence="6" id="KW-0170">Cobalt</keyword>
<dbReference type="PANTHER" id="PTHR46471:SF2">
    <property type="entry name" value="CHITIN DEACETYLASE-RELATED"/>
    <property type="match status" value="1"/>
</dbReference>
<comment type="caution">
    <text evidence="7">The sequence shown here is derived from an EMBL/GenBank/DDBJ whole genome shotgun (WGS) entry which is preliminary data.</text>
</comment>
<evidence type="ECO:0000313" key="7">
    <source>
        <dbReference type="EMBL" id="OKO91579.1"/>
    </source>
</evidence>
<keyword evidence="4" id="KW-0378">Hydrolase</keyword>
<evidence type="ECO:0000256" key="3">
    <source>
        <dbReference type="ARBA" id="ARBA00022729"/>
    </source>
</evidence>
<organism evidence="7 8">
    <name type="scientific">Penicillium subrubescens</name>
    <dbReference type="NCBI Taxonomy" id="1316194"/>
    <lineage>
        <taxon>Eukaryota</taxon>
        <taxon>Fungi</taxon>
        <taxon>Dikarya</taxon>
        <taxon>Ascomycota</taxon>
        <taxon>Pezizomycotina</taxon>
        <taxon>Eurotiomycetes</taxon>
        <taxon>Eurotiomycetidae</taxon>
        <taxon>Eurotiales</taxon>
        <taxon>Aspergillaceae</taxon>
        <taxon>Penicillium</taxon>
    </lineage>
</organism>
<evidence type="ECO:0000256" key="1">
    <source>
        <dbReference type="ARBA" id="ARBA00001941"/>
    </source>
</evidence>